<dbReference type="Proteomes" id="UP000308600">
    <property type="component" value="Unassembled WGS sequence"/>
</dbReference>
<reference evidence="1 2" key="1">
    <citation type="journal article" date="2019" name="Nat. Ecol. Evol.">
        <title>Megaphylogeny resolves global patterns of mushroom evolution.</title>
        <authorList>
            <person name="Varga T."/>
            <person name="Krizsan K."/>
            <person name="Foldi C."/>
            <person name="Dima B."/>
            <person name="Sanchez-Garcia M."/>
            <person name="Sanchez-Ramirez S."/>
            <person name="Szollosi G.J."/>
            <person name="Szarkandi J.G."/>
            <person name="Papp V."/>
            <person name="Albert L."/>
            <person name="Andreopoulos W."/>
            <person name="Angelini C."/>
            <person name="Antonin V."/>
            <person name="Barry K.W."/>
            <person name="Bougher N.L."/>
            <person name="Buchanan P."/>
            <person name="Buyck B."/>
            <person name="Bense V."/>
            <person name="Catcheside P."/>
            <person name="Chovatia M."/>
            <person name="Cooper J."/>
            <person name="Damon W."/>
            <person name="Desjardin D."/>
            <person name="Finy P."/>
            <person name="Geml J."/>
            <person name="Haridas S."/>
            <person name="Hughes K."/>
            <person name="Justo A."/>
            <person name="Karasinski D."/>
            <person name="Kautmanova I."/>
            <person name="Kiss B."/>
            <person name="Kocsube S."/>
            <person name="Kotiranta H."/>
            <person name="LaButti K.M."/>
            <person name="Lechner B.E."/>
            <person name="Liimatainen K."/>
            <person name="Lipzen A."/>
            <person name="Lukacs Z."/>
            <person name="Mihaltcheva S."/>
            <person name="Morgado L.N."/>
            <person name="Niskanen T."/>
            <person name="Noordeloos M.E."/>
            <person name="Ohm R.A."/>
            <person name="Ortiz-Santana B."/>
            <person name="Ovrebo C."/>
            <person name="Racz N."/>
            <person name="Riley R."/>
            <person name="Savchenko A."/>
            <person name="Shiryaev A."/>
            <person name="Soop K."/>
            <person name="Spirin V."/>
            <person name="Szebenyi C."/>
            <person name="Tomsovsky M."/>
            <person name="Tulloss R.E."/>
            <person name="Uehling J."/>
            <person name="Grigoriev I.V."/>
            <person name="Vagvolgyi C."/>
            <person name="Papp T."/>
            <person name="Martin F.M."/>
            <person name="Miettinen O."/>
            <person name="Hibbett D.S."/>
            <person name="Nagy L.G."/>
        </authorList>
    </citation>
    <scope>NUCLEOTIDE SEQUENCE [LARGE SCALE GENOMIC DNA]</scope>
    <source>
        <strain evidence="1 2">NL-1719</strain>
    </source>
</reference>
<name>A0ACD3AXI4_9AGAR</name>
<evidence type="ECO:0000313" key="2">
    <source>
        <dbReference type="Proteomes" id="UP000308600"/>
    </source>
</evidence>
<sequence>MPPTPKTSSVKKAGAPKSKGATRAKTGCYTCRIRRKKCDEKADPDGSCETCKRLRLECLGFGTKRPQWLRESNSVTELREKIKSFLASQGMIKGHSGAGARGSNEQEQAFLRLKVPDSPTSDSPTVTDPSPSPRPHNQASHQTSHLRAGPQWYSPEYDDTSASRQGSHPPYGGHSSASPFDDDMHHIYENNTSIVQFQPPTQRSSFGASYHTHFMHDTEALDQAMNDQNGMPFPSWAAFLPAHTSDFAVEAVVKQYGREVFWLQYLLGDTTILPFIEEGIRRHEPSRSAVTLLLEVFSQRGGVQPGAYYPISRVDRMQVKKMLQDSSHDGDSAMTSLHMVSAHLFEGGGGDWPDWLLVASQYVRFLLTQKRASGYGIKDSFLRCSPKDNFVIKTTIWFDVLASLTTQRKPILLDLVRELFNPNPSSIEEMIGTPQSFESSMMTPMGCDNHVVWALAETGVLAEWKRNQANLGRLSIAELVEKAKEIEEVLERPSSRTDVLDLNSQEYTRFLTSEIFRTSTRLYLCTVVSGDHPMVPEIQEAVGNVIQTIQPLQAVPATMATRVIRSTVFAFFLCGSLATEHADRQLIDLLLQRECQNAVGNCPPIRRLLAELWHRGDLRGPVEWQQALKKANILLV</sequence>
<keyword evidence="2" id="KW-1185">Reference proteome</keyword>
<organism evidence="1 2">
    <name type="scientific">Pluteus cervinus</name>
    <dbReference type="NCBI Taxonomy" id="181527"/>
    <lineage>
        <taxon>Eukaryota</taxon>
        <taxon>Fungi</taxon>
        <taxon>Dikarya</taxon>
        <taxon>Basidiomycota</taxon>
        <taxon>Agaricomycotina</taxon>
        <taxon>Agaricomycetes</taxon>
        <taxon>Agaricomycetidae</taxon>
        <taxon>Agaricales</taxon>
        <taxon>Pluteineae</taxon>
        <taxon>Pluteaceae</taxon>
        <taxon>Pluteus</taxon>
    </lineage>
</organism>
<gene>
    <name evidence="1" type="ORF">BDN72DRAFT_839172</name>
</gene>
<protein>
    <submittedName>
        <fullName evidence="1">Uncharacterized protein</fullName>
    </submittedName>
</protein>
<accession>A0ACD3AXI4</accession>
<evidence type="ECO:0000313" key="1">
    <source>
        <dbReference type="EMBL" id="TFK70316.1"/>
    </source>
</evidence>
<proteinExistence type="predicted"/>
<dbReference type="EMBL" id="ML208315">
    <property type="protein sequence ID" value="TFK70316.1"/>
    <property type="molecule type" value="Genomic_DNA"/>
</dbReference>